<evidence type="ECO:0000256" key="1">
    <source>
        <dbReference type="SAM" id="Coils"/>
    </source>
</evidence>
<proteinExistence type="predicted"/>
<feature type="region of interest" description="Disordered" evidence="2">
    <location>
        <begin position="169"/>
        <end position="188"/>
    </location>
</feature>
<sequence length="449" mass="49134">MASQLPIHELAIADLRLNEDDELFADAVACVQTYWSQASQMTTESQEVMIRLIINRDYAHTDWSRKHTCNHRLYRASSGRDDVFAWPVFLILRALYKELPKAYVAAIRERNLPTALEDHTDDYLAVYPNTVLPTPYDTITAEGEAYRRAWPKLRNTPTIYRKEEQAAAASTASVAPSVPPVRRPSSALSSLSSTLSSAAPSAPSSTALGHHFPGTSVDLLSQSLFATTPATNHTSATFSAIPRPTSSMYPNTTTTSATSVAATTLPQVSQASQQRPRHLTFVEPEMQDVRAFQPARFIFAPASSTNLSERPAPMAPTATMTATPYTSTQTARQPQSMQPSVDTEVDDAHAEEDDNVSSAPSMRRKRGPTAPIPAMHPKKQSTSHDTVENMIQNLQSATTTSVKPKPSANAISRLEQRVDGLENRMMAVLAAMTNEILVLKEKVATLENA</sequence>
<gene>
    <name evidence="3" type="ORF">CCMA1212_003632</name>
</gene>
<dbReference type="EMBL" id="PPTA01000004">
    <property type="protein sequence ID" value="TFB04294.1"/>
    <property type="molecule type" value="Genomic_DNA"/>
</dbReference>
<comment type="caution">
    <text evidence="3">The sequence shown here is derived from an EMBL/GenBank/DDBJ whole genome shotgun (WGS) entry which is preliminary data.</text>
</comment>
<organism evidence="3 4">
    <name type="scientific">Trichoderma ghanense</name>
    <dbReference type="NCBI Taxonomy" id="65468"/>
    <lineage>
        <taxon>Eukaryota</taxon>
        <taxon>Fungi</taxon>
        <taxon>Dikarya</taxon>
        <taxon>Ascomycota</taxon>
        <taxon>Pezizomycotina</taxon>
        <taxon>Sordariomycetes</taxon>
        <taxon>Hypocreomycetidae</taxon>
        <taxon>Hypocreales</taxon>
        <taxon>Hypocreaceae</taxon>
        <taxon>Trichoderma</taxon>
    </lineage>
</organism>
<feature type="compositionally biased region" description="Acidic residues" evidence="2">
    <location>
        <begin position="343"/>
        <end position="355"/>
    </location>
</feature>
<keyword evidence="4" id="KW-1185">Reference proteome</keyword>
<evidence type="ECO:0000313" key="4">
    <source>
        <dbReference type="Proteomes" id="UP001642720"/>
    </source>
</evidence>
<evidence type="ECO:0000256" key="2">
    <source>
        <dbReference type="SAM" id="MobiDB-lite"/>
    </source>
</evidence>
<accession>A0ABY2H8K7</accession>
<name>A0ABY2H8K7_9HYPO</name>
<feature type="region of interest" description="Disordered" evidence="2">
    <location>
        <begin position="303"/>
        <end position="383"/>
    </location>
</feature>
<feature type="compositionally biased region" description="Polar residues" evidence="2">
    <location>
        <begin position="325"/>
        <end position="341"/>
    </location>
</feature>
<keyword evidence="1" id="KW-0175">Coiled coil</keyword>
<feature type="compositionally biased region" description="Low complexity" evidence="2">
    <location>
        <begin position="311"/>
        <end position="324"/>
    </location>
</feature>
<feature type="coiled-coil region" evidence="1">
    <location>
        <begin position="411"/>
        <end position="449"/>
    </location>
</feature>
<evidence type="ECO:0000313" key="3">
    <source>
        <dbReference type="EMBL" id="TFB04294.1"/>
    </source>
</evidence>
<reference evidence="3 4" key="1">
    <citation type="submission" date="2018-01" db="EMBL/GenBank/DDBJ databases">
        <title>Genome characterization of the sugarcane-associated fungus Trichoderma ghanense CCMA-1212 and their application in lignocelulose bioconversion.</title>
        <authorList>
            <person name="Steindorff A.S."/>
            <person name="Mendes T.D."/>
            <person name="Vilela E.S.D."/>
            <person name="Rodrigues D.S."/>
            <person name="Formighieri E.F."/>
            <person name="Melo I.S."/>
            <person name="Favaro L.C.L."/>
        </authorList>
    </citation>
    <scope>NUCLEOTIDE SEQUENCE [LARGE SCALE GENOMIC DNA]</scope>
    <source>
        <strain evidence="3 4">CCMA-1212</strain>
    </source>
</reference>
<protein>
    <submittedName>
        <fullName evidence="3">Uncharacterized protein</fullName>
    </submittedName>
</protein>
<dbReference type="GeneID" id="300575422"/>
<dbReference type="RefSeq" id="XP_073560495.1">
    <property type="nucleotide sequence ID" value="XM_073700972.1"/>
</dbReference>
<dbReference type="Proteomes" id="UP001642720">
    <property type="component" value="Unassembled WGS sequence"/>
</dbReference>